<feature type="signal peptide" evidence="1">
    <location>
        <begin position="1"/>
        <end position="26"/>
    </location>
</feature>
<accession>A0A239CID4</accession>
<sequence>MSAGLLRHRFCCLLLCCLPLLAAAQAAPPHVAAEIADARLSGQGEFRWLGIRLYDARLWLGPAGYRKQAPAAAKFALELRYARALKGERIAEASLDQIRKLEIGSPAQHAQWLEAMKRLFPDVGNGTRLTGVFLPGEGARFYRDGEPLGEIRDARFADAFFAIWLDPRTSAPALRTALLGEARSE</sequence>
<organism evidence="3 4">
    <name type="scientific">Noviherbaspirillum humi</name>
    <dbReference type="NCBI Taxonomy" id="1688639"/>
    <lineage>
        <taxon>Bacteria</taxon>
        <taxon>Pseudomonadati</taxon>
        <taxon>Pseudomonadota</taxon>
        <taxon>Betaproteobacteria</taxon>
        <taxon>Burkholderiales</taxon>
        <taxon>Oxalobacteraceae</taxon>
        <taxon>Noviherbaspirillum</taxon>
    </lineage>
</organism>
<dbReference type="AlphaFoldDB" id="A0A239CID4"/>
<protein>
    <submittedName>
        <fullName evidence="3">Chalcone isomerase-like</fullName>
    </submittedName>
</protein>
<keyword evidence="3" id="KW-0413">Isomerase</keyword>
<evidence type="ECO:0000256" key="1">
    <source>
        <dbReference type="SAM" id="SignalP"/>
    </source>
</evidence>
<evidence type="ECO:0000313" key="4">
    <source>
        <dbReference type="Proteomes" id="UP000198284"/>
    </source>
</evidence>
<dbReference type="Pfam" id="PF16036">
    <property type="entry name" value="Chalcone_3"/>
    <property type="match status" value="1"/>
</dbReference>
<dbReference type="InterPro" id="IPR016087">
    <property type="entry name" value="Chalcone_isomerase"/>
</dbReference>
<name>A0A239CID4_9BURK</name>
<dbReference type="EMBL" id="FZOT01000001">
    <property type="protein sequence ID" value="SNS19451.1"/>
    <property type="molecule type" value="Genomic_DNA"/>
</dbReference>
<evidence type="ECO:0000259" key="2">
    <source>
        <dbReference type="Pfam" id="PF16036"/>
    </source>
</evidence>
<dbReference type="OrthoDB" id="8527419at2"/>
<gene>
    <name evidence="3" type="ORF">SAMN06265795_101460</name>
</gene>
<feature type="chain" id="PRO_5012918391" evidence="1">
    <location>
        <begin position="27"/>
        <end position="185"/>
    </location>
</feature>
<reference evidence="3 4" key="1">
    <citation type="submission" date="2017-06" db="EMBL/GenBank/DDBJ databases">
        <authorList>
            <person name="Kim H.J."/>
            <person name="Triplett B.A."/>
        </authorList>
    </citation>
    <scope>NUCLEOTIDE SEQUENCE [LARGE SCALE GENOMIC DNA]</scope>
    <source>
        <strain evidence="3 4">U15</strain>
    </source>
</reference>
<feature type="domain" description="Chalcone isomerase" evidence="2">
    <location>
        <begin position="39"/>
        <end position="180"/>
    </location>
</feature>
<keyword evidence="1" id="KW-0732">Signal</keyword>
<proteinExistence type="predicted"/>
<evidence type="ECO:0000313" key="3">
    <source>
        <dbReference type="EMBL" id="SNS19451.1"/>
    </source>
</evidence>
<keyword evidence="4" id="KW-1185">Reference proteome</keyword>
<dbReference type="GO" id="GO:0016853">
    <property type="term" value="F:isomerase activity"/>
    <property type="evidence" value="ECO:0007669"/>
    <property type="project" value="UniProtKB-KW"/>
</dbReference>
<dbReference type="Proteomes" id="UP000198284">
    <property type="component" value="Unassembled WGS sequence"/>
</dbReference>